<name>A0ABM8WNY7_9BURK</name>
<organism evidence="3 4">
    <name type="scientific">Cupriavidus respiraculi</name>
    <dbReference type="NCBI Taxonomy" id="195930"/>
    <lineage>
        <taxon>Bacteria</taxon>
        <taxon>Pseudomonadati</taxon>
        <taxon>Pseudomonadota</taxon>
        <taxon>Betaproteobacteria</taxon>
        <taxon>Burkholderiales</taxon>
        <taxon>Burkholderiaceae</taxon>
        <taxon>Cupriavidus</taxon>
    </lineage>
</organism>
<dbReference type="InterPro" id="IPR042100">
    <property type="entry name" value="Bug_dom1"/>
</dbReference>
<dbReference type="SUPFAM" id="SSF53850">
    <property type="entry name" value="Periplasmic binding protein-like II"/>
    <property type="match status" value="1"/>
</dbReference>
<accession>A0ABM8WNY7</accession>
<keyword evidence="2" id="KW-0732">Signal</keyword>
<dbReference type="RefSeq" id="WP_224040506.1">
    <property type="nucleotide sequence ID" value="NZ_CAJZAH010000001.1"/>
</dbReference>
<dbReference type="Gene3D" id="3.40.190.10">
    <property type="entry name" value="Periplasmic binding protein-like II"/>
    <property type="match status" value="1"/>
</dbReference>
<dbReference type="InterPro" id="IPR005064">
    <property type="entry name" value="BUG"/>
</dbReference>
<comment type="similarity">
    <text evidence="1">Belongs to the UPF0065 (bug) family.</text>
</comment>
<dbReference type="Pfam" id="PF03401">
    <property type="entry name" value="TctC"/>
    <property type="match status" value="1"/>
</dbReference>
<evidence type="ECO:0000313" key="3">
    <source>
        <dbReference type="EMBL" id="CAG9169132.1"/>
    </source>
</evidence>
<dbReference type="PANTHER" id="PTHR42928:SF5">
    <property type="entry name" value="BLR1237 PROTEIN"/>
    <property type="match status" value="1"/>
</dbReference>
<dbReference type="EMBL" id="CAJZAH010000001">
    <property type="protein sequence ID" value="CAG9169132.1"/>
    <property type="molecule type" value="Genomic_DNA"/>
</dbReference>
<comment type="caution">
    <text evidence="3">The sequence shown here is derived from an EMBL/GenBank/DDBJ whole genome shotgun (WGS) entry which is preliminary data.</text>
</comment>
<keyword evidence="4" id="KW-1185">Reference proteome</keyword>
<evidence type="ECO:0008006" key="5">
    <source>
        <dbReference type="Google" id="ProtNLM"/>
    </source>
</evidence>
<protein>
    <recommendedName>
        <fullName evidence="5">Tripartite tricarboxylate transporter substrate binding protein</fullName>
    </recommendedName>
</protein>
<feature type="signal peptide" evidence="2">
    <location>
        <begin position="1"/>
        <end position="27"/>
    </location>
</feature>
<evidence type="ECO:0000256" key="1">
    <source>
        <dbReference type="ARBA" id="ARBA00006987"/>
    </source>
</evidence>
<feature type="chain" id="PRO_5045232294" description="Tripartite tricarboxylate transporter substrate binding protein" evidence="2">
    <location>
        <begin position="28"/>
        <end position="325"/>
    </location>
</feature>
<reference evidence="3 4" key="1">
    <citation type="submission" date="2021-08" db="EMBL/GenBank/DDBJ databases">
        <authorList>
            <person name="Peeters C."/>
        </authorList>
    </citation>
    <scope>NUCLEOTIDE SEQUENCE [LARGE SCALE GENOMIC DNA]</scope>
    <source>
        <strain evidence="3 4">LMG 21510</strain>
    </source>
</reference>
<dbReference type="CDD" id="cd13578">
    <property type="entry name" value="PBP2_Bug27"/>
    <property type="match status" value="1"/>
</dbReference>
<gene>
    <name evidence="3" type="ORF">LMG21510_01344</name>
</gene>
<dbReference type="Proteomes" id="UP000721236">
    <property type="component" value="Unassembled WGS sequence"/>
</dbReference>
<evidence type="ECO:0000313" key="4">
    <source>
        <dbReference type="Proteomes" id="UP000721236"/>
    </source>
</evidence>
<sequence length="325" mass="34198">MTLRKTIRGLVPSLLLLAATLSPTAHAAYPDKPLRLIVPWAAGGSTDAFARALAKRMSETMGQSVVVENRSGASGRIGLETAAKAAPDGYTLAVVELPHAIAPAVFTQMPYDLLRDFAPVSLMGESPLILFADSGRYKAGDIQRFLADARKAGPLQMATSGNGSISHLSAKLLEAQADVKVDVVPYRGSAPALTDVAAQLVAGHFATLASGSSLLGTGKLSALMVTGATRLPALPTVPTAAEARLPGMQLNQWWAMVVPAKTPPEIVARLEKEVNQALQHGATRDRLSTQGIELKGSSREQLGAFLRSEVARWAKVVKDAGIQPE</sequence>
<dbReference type="PIRSF" id="PIRSF017082">
    <property type="entry name" value="YflP"/>
    <property type="match status" value="1"/>
</dbReference>
<evidence type="ECO:0000256" key="2">
    <source>
        <dbReference type="SAM" id="SignalP"/>
    </source>
</evidence>
<proteinExistence type="inferred from homology"/>
<dbReference type="PANTHER" id="PTHR42928">
    <property type="entry name" value="TRICARBOXYLATE-BINDING PROTEIN"/>
    <property type="match status" value="1"/>
</dbReference>
<dbReference type="Gene3D" id="3.40.190.150">
    <property type="entry name" value="Bordetella uptake gene, domain 1"/>
    <property type="match status" value="1"/>
</dbReference>